<evidence type="ECO:0000313" key="7">
    <source>
        <dbReference type="EMBL" id="KGL40223.1"/>
    </source>
</evidence>
<feature type="transmembrane region" description="Helical" evidence="5">
    <location>
        <begin position="240"/>
        <end position="258"/>
    </location>
</feature>
<evidence type="ECO:0000256" key="4">
    <source>
        <dbReference type="ARBA" id="ARBA00023136"/>
    </source>
</evidence>
<feature type="transmembrane region" description="Helical" evidence="5">
    <location>
        <begin position="287"/>
        <end position="308"/>
    </location>
</feature>
<keyword evidence="8" id="KW-1185">Reference proteome</keyword>
<feature type="transmembrane region" description="Helical" evidence="5">
    <location>
        <begin position="81"/>
        <end position="99"/>
    </location>
</feature>
<evidence type="ECO:0000259" key="6">
    <source>
        <dbReference type="Pfam" id="PF04932"/>
    </source>
</evidence>
<feature type="transmembrane region" description="Helical" evidence="5">
    <location>
        <begin position="136"/>
        <end position="157"/>
    </location>
</feature>
<dbReference type="Pfam" id="PF04932">
    <property type="entry name" value="Wzy_C"/>
    <property type="match status" value="1"/>
</dbReference>
<keyword evidence="3 5" id="KW-1133">Transmembrane helix</keyword>
<name>A0A099W700_9LIST</name>
<dbReference type="EMBL" id="JNFA01000024">
    <property type="protein sequence ID" value="KGL40223.1"/>
    <property type="molecule type" value="Genomic_DNA"/>
</dbReference>
<feature type="transmembrane region" description="Helical" evidence="5">
    <location>
        <begin position="442"/>
        <end position="459"/>
    </location>
</feature>
<protein>
    <recommendedName>
        <fullName evidence="6">O-antigen ligase-related domain-containing protein</fullName>
    </recommendedName>
</protein>
<feature type="transmembrane region" description="Helical" evidence="5">
    <location>
        <begin position="415"/>
        <end position="436"/>
    </location>
</feature>
<feature type="domain" description="O-antigen ligase-related" evidence="6">
    <location>
        <begin position="251"/>
        <end position="392"/>
    </location>
</feature>
<dbReference type="InterPro" id="IPR051533">
    <property type="entry name" value="WaaL-like"/>
</dbReference>
<sequence>MPIINWLQTHFKPMLFIIGITAILQACVFLPYGFLALPLFLVAVFIFLPINMEKFTTALSFVIIFSGFFGSYLGIPGNENIFLFRLLIPIHLFLFVFFVKKDWLRLRYVKVFLFLFIAFFIGMMATGFWAPELGQSFRYLYFIFEWLYVIFLCVYYIRTEKIYDAFAKWLTVLYIGILMLGVWECLTGQHLSQSGSLFYETTTSAFQPTGFQFNTNDFASLITIFFPIVMLYITTWKRKLIMLSGLLGVSSLSLYLVIMTNSRLAMVVLVLEMLVLLFGWSKIWSFVAVYVLGMGALLVSTFHASGFVQKLLGMVNNSFTDKGDSTSERIQMYQASWNMIKESHFMGIGAGNLPIRLDEYMYGFERASDNYWAPHNYWLEALANGGLLAFIPLLAFFITYFVFAIRYWVTEKYSAFSAIPLLIGIAFVAASIGLSSTIDKRHLSLGIGMGLAALNIYYLQKGRIKID</sequence>
<evidence type="ECO:0000256" key="1">
    <source>
        <dbReference type="ARBA" id="ARBA00004141"/>
    </source>
</evidence>
<keyword evidence="2 5" id="KW-0812">Transmembrane</keyword>
<feature type="transmembrane region" description="Helical" evidence="5">
    <location>
        <begin position="55"/>
        <end position="75"/>
    </location>
</feature>
<comment type="caution">
    <text evidence="7">The sequence shown here is derived from an EMBL/GenBank/DDBJ whole genome shotgun (WGS) entry which is preliminary data.</text>
</comment>
<dbReference type="eggNOG" id="COG3307">
    <property type="taxonomic scope" value="Bacteria"/>
</dbReference>
<keyword evidence="4 5" id="KW-0472">Membrane</keyword>
<reference evidence="7 8" key="1">
    <citation type="submission" date="2014-05" db="EMBL/GenBank/DDBJ databases">
        <title>Novel Listeriaceae from food processing environments.</title>
        <authorList>
            <person name="den Bakker H.C."/>
        </authorList>
    </citation>
    <scope>NUCLEOTIDE SEQUENCE [LARGE SCALE GENOMIC DNA]</scope>
    <source>
        <strain evidence="7 8">FSL A5-0281</strain>
    </source>
</reference>
<gene>
    <name evidence="7" type="ORF">EP57_09960</name>
</gene>
<feature type="transmembrane region" description="Helical" evidence="5">
    <location>
        <begin position="111"/>
        <end position="130"/>
    </location>
</feature>
<dbReference type="Proteomes" id="UP000029844">
    <property type="component" value="Unassembled WGS sequence"/>
</dbReference>
<feature type="transmembrane region" description="Helical" evidence="5">
    <location>
        <begin position="381"/>
        <end position="403"/>
    </location>
</feature>
<feature type="transmembrane region" description="Helical" evidence="5">
    <location>
        <begin position="15"/>
        <end position="48"/>
    </location>
</feature>
<feature type="transmembrane region" description="Helical" evidence="5">
    <location>
        <begin position="211"/>
        <end position="233"/>
    </location>
</feature>
<evidence type="ECO:0000256" key="2">
    <source>
        <dbReference type="ARBA" id="ARBA00022692"/>
    </source>
</evidence>
<evidence type="ECO:0000256" key="5">
    <source>
        <dbReference type="SAM" id="Phobius"/>
    </source>
</evidence>
<feature type="transmembrane region" description="Helical" evidence="5">
    <location>
        <begin position="264"/>
        <end position="280"/>
    </location>
</feature>
<comment type="subcellular location">
    <subcellularLocation>
        <location evidence="1">Membrane</location>
        <topology evidence="1">Multi-pass membrane protein</topology>
    </subcellularLocation>
</comment>
<dbReference type="GO" id="GO:0016020">
    <property type="term" value="C:membrane"/>
    <property type="evidence" value="ECO:0007669"/>
    <property type="project" value="UniProtKB-SubCell"/>
</dbReference>
<accession>A0A099W700</accession>
<dbReference type="PANTHER" id="PTHR37422">
    <property type="entry name" value="TEICHURONIC ACID BIOSYNTHESIS PROTEIN TUAE"/>
    <property type="match status" value="1"/>
</dbReference>
<proteinExistence type="predicted"/>
<feature type="transmembrane region" description="Helical" evidence="5">
    <location>
        <begin position="169"/>
        <end position="191"/>
    </location>
</feature>
<evidence type="ECO:0000313" key="8">
    <source>
        <dbReference type="Proteomes" id="UP000029844"/>
    </source>
</evidence>
<dbReference type="AlphaFoldDB" id="A0A099W700"/>
<dbReference type="GeneID" id="71067994"/>
<dbReference type="STRING" id="1552123.EP57_09960"/>
<evidence type="ECO:0000256" key="3">
    <source>
        <dbReference type="ARBA" id="ARBA00022989"/>
    </source>
</evidence>
<dbReference type="PANTHER" id="PTHR37422:SF23">
    <property type="entry name" value="TEICHURONIC ACID BIOSYNTHESIS PROTEIN TUAE"/>
    <property type="match status" value="1"/>
</dbReference>
<dbReference type="InterPro" id="IPR007016">
    <property type="entry name" value="O-antigen_ligase-rel_domated"/>
</dbReference>
<dbReference type="RefSeq" id="WP_241480721.1">
    <property type="nucleotide sequence ID" value="NZ_CBCSHQ010000002.1"/>
</dbReference>
<organism evidence="7 8">
    <name type="scientific">Listeria booriae</name>
    <dbReference type="NCBI Taxonomy" id="1552123"/>
    <lineage>
        <taxon>Bacteria</taxon>
        <taxon>Bacillati</taxon>
        <taxon>Bacillota</taxon>
        <taxon>Bacilli</taxon>
        <taxon>Bacillales</taxon>
        <taxon>Listeriaceae</taxon>
        <taxon>Listeria</taxon>
    </lineage>
</organism>